<comment type="function">
    <text evidence="6">Catalyzes the phosphorylation of D-fructose 6-phosphate, the first committing step of glycolysis. Uses inorganic phosphate (PPi) as phosphoryl donor instead of ATP like common ATP-dependent phosphofructokinases (ATP-PFKs), which renders the reaction reversible, and can thus function both in glycolysis and gluconeogenesis. Consistently, PPi-PFK can replace the enzymes of both the forward (ATP-PFK) and reverse (fructose-bisphosphatase (FBPase)) reactions.</text>
</comment>
<evidence type="ECO:0000313" key="8">
    <source>
        <dbReference type="EMBL" id="MBK5896208.1"/>
    </source>
</evidence>
<keyword evidence="6" id="KW-0324">Glycolysis</keyword>
<feature type="active site" description="Proton acceptor" evidence="6">
    <location>
        <position position="137"/>
    </location>
</feature>
<dbReference type="InterPro" id="IPR035966">
    <property type="entry name" value="PKF_sf"/>
</dbReference>
<dbReference type="HAMAP" id="MF_01978">
    <property type="entry name" value="Phosphofructokinase_II_B2"/>
    <property type="match status" value="1"/>
</dbReference>
<comment type="catalytic activity">
    <reaction evidence="6">
        <text>beta-D-fructose 6-phosphate + diphosphate = beta-D-fructose 1,6-bisphosphate + phosphate + H(+)</text>
        <dbReference type="Rhea" id="RHEA:13613"/>
        <dbReference type="ChEBI" id="CHEBI:15378"/>
        <dbReference type="ChEBI" id="CHEBI:32966"/>
        <dbReference type="ChEBI" id="CHEBI:33019"/>
        <dbReference type="ChEBI" id="CHEBI:43474"/>
        <dbReference type="ChEBI" id="CHEBI:57634"/>
        <dbReference type="EC" id="2.7.1.90"/>
    </reaction>
</comment>
<organism evidence="8 9">
    <name type="scientific">Catonella massiliensis</name>
    <dbReference type="NCBI Taxonomy" id="2799636"/>
    <lineage>
        <taxon>Bacteria</taxon>
        <taxon>Bacillati</taxon>
        <taxon>Bacillota</taxon>
        <taxon>Clostridia</taxon>
        <taxon>Lachnospirales</taxon>
        <taxon>Lachnospiraceae</taxon>
        <taxon>Catonella</taxon>
    </lineage>
</organism>
<dbReference type="Pfam" id="PF00365">
    <property type="entry name" value="PFK"/>
    <property type="match status" value="1"/>
</dbReference>
<dbReference type="InterPro" id="IPR050929">
    <property type="entry name" value="PFKA"/>
</dbReference>
<dbReference type="InterPro" id="IPR022953">
    <property type="entry name" value="ATP_PFK"/>
</dbReference>
<evidence type="ECO:0000313" key="9">
    <source>
        <dbReference type="Proteomes" id="UP000604730"/>
    </source>
</evidence>
<feature type="site" description="Important for catalytic activity; stabilizes the transition state when the phosphoryl donor is PPi" evidence="6">
    <location>
        <position position="134"/>
    </location>
</feature>
<keyword evidence="6" id="KW-0963">Cytoplasm</keyword>
<comment type="activity regulation">
    <text evidence="6">Non-allosteric.</text>
</comment>
<dbReference type="SUPFAM" id="SSF53784">
    <property type="entry name" value="Phosphofructokinase"/>
    <property type="match status" value="1"/>
</dbReference>
<sequence length="387" mass="42191">MADNLIVIHGGGPTAVINSSLYGVLTFAKKDERVGKIYAAKNGTGGLLKEDFIDLTDVSDERLELLKQTPGTAIGTSRDPLEKEDYEKMIDILLKHGIKYVLFNGGNGTMDTCGKLCEACKKLGKDIYVMGIPKTMDNDLAITDHSPGFGSAARYIATSVRELCFDVESLPIHVVVVEASGRNAGWITAASALADKEGRYAPDLIYLPEVPFSEERFLEDVREKLKTKKGIVVVVSEGLSDKEGKPIVKPIFQVGRATYFGDISSHLANLVIKELGYKARGEKPGLLGRASITLQSEIDVEEAILVGIEAVKAVLNGENGKMIALSRNEGNEYGVHTTAVDIKDVMMFEKKLPENFINESKNGVTEDFIKWCEPLVGKIGNEMVSFK</sequence>
<feature type="binding site" evidence="6">
    <location>
        <begin position="135"/>
        <end position="137"/>
    </location>
    <ligand>
        <name>substrate</name>
    </ligand>
</feature>
<accession>A0ABS1IWD8</accession>
<feature type="binding site" evidence="6">
    <location>
        <position position="237"/>
    </location>
    <ligand>
        <name>substrate</name>
    </ligand>
</feature>
<evidence type="ECO:0000259" key="7">
    <source>
        <dbReference type="Pfam" id="PF00365"/>
    </source>
</evidence>
<comment type="caution">
    <text evidence="8">The sequence shown here is derived from an EMBL/GenBank/DDBJ whole genome shotgun (WGS) entry which is preliminary data.</text>
</comment>
<comment type="caution">
    <text evidence="6">Lacks conserved residue(s) required for the propagation of feature annotation.</text>
</comment>
<comment type="similarity">
    <text evidence="6">Belongs to the phosphofructokinase type A (PFKA) family. PPi-dependent PFK group II subfamily. Clade 'B2' sub-subfamily.</text>
</comment>
<dbReference type="InterPro" id="IPR011404">
    <property type="entry name" value="PPi-PFK"/>
</dbReference>
<evidence type="ECO:0000256" key="6">
    <source>
        <dbReference type="HAMAP-Rule" id="MF_01978"/>
    </source>
</evidence>
<feature type="binding site" evidence="6">
    <location>
        <position position="12"/>
    </location>
    <ligand>
        <name>diphosphate</name>
        <dbReference type="ChEBI" id="CHEBI:33019"/>
    </ligand>
</feature>
<feature type="domain" description="Phosphofructokinase" evidence="7">
    <location>
        <begin position="5"/>
        <end position="313"/>
    </location>
</feature>
<comment type="cofactor">
    <cofactor evidence="1 6">
        <name>Mg(2+)</name>
        <dbReference type="ChEBI" id="CHEBI:18420"/>
    </cofactor>
</comment>
<comment type="subunit">
    <text evidence="6">Homodimer.</text>
</comment>
<dbReference type="Proteomes" id="UP000604730">
    <property type="component" value="Unassembled WGS sequence"/>
</dbReference>
<name>A0ABS1IWD8_9FIRM</name>
<dbReference type="PIRSF" id="PIRSF036483">
    <property type="entry name" value="PFK_XF0274"/>
    <property type="match status" value="1"/>
</dbReference>
<gene>
    <name evidence="6" type="primary">pfp</name>
    <name evidence="8" type="ORF">JJN12_00175</name>
</gene>
<dbReference type="Gene3D" id="3.40.50.450">
    <property type="match status" value="1"/>
</dbReference>
<comment type="subcellular location">
    <subcellularLocation>
        <location evidence="6">Cytoplasm</location>
    </subcellularLocation>
</comment>
<proteinExistence type="inferred from homology"/>
<keyword evidence="3 6" id="KW-0479">Metal-binding</keyword>
<evidence type="ECO:0000256" key="3">
    <source>
        <dbReference type="ARBA" id="ARBA00022723"/>
    </source>
</evidence>
<dbReference type="EC" id="2.7.1.90" evidence="6"/>
<keyword evidence="2 6" id="KW-0808">Transferase</keyword>
<comment type="pathway">
    <text evidence="6">Carbohydrate degradation; glycolysis; D-glyceraldehyde 3-phosphate and glycerone phosphate from D-glucose: step 3/4.</text>
</comment>
<dbReference type="Gene3D" id="3.40.50.460">
    <property type="entry name" value="Phosphofructokinase domain"/>
    <property type="match status" value="1"/>
</dbReference>
<dbReference type="GO" id="GO:0047334">
    <property type="term" value="F:diphosphate-fructose-6-phosphate 1-phosphotransferase activity"/>
    <property type="evidence" value="ECO:0007669"/>
    <property type="project" value="UniProtKB-EC"/>
</dbReference>
<dbReference type="RefSeq" id="WP_208427795.1">
    <property type="nucleotide sequence ID" value="NZ_JAEPRJ010000001.1"/>
</dbReference>
<keyword evidence="4 6" id="KW-0418">Kinase</keyword>
<feature type="binding site" evidence="6">
    <location>
        <position position="107"/>
    </location>
    <ligand>
        <name>Mg(2+)</name>
        <dbReference type="ChEBI" id="CHEBI:18420"/>
        <note>catalytic</note>
    </ligand>
</feature>
<evidence type="ECO:0000256" key="5">
    <source>
        <dbReference type="ARBA" id="ARBA00022842"/>
    </source>
</evidence>
<dbReference type="NCBIfam" id="NF010675">
    <property type="entry name" value="PRK14072.1"/>
    <property type="match status" value="1"/>
</dbReference>
<evidence type="ECO:0000256" key="1">
    <source>
        <dbReference type="ARBA" id="ARBA00001946"/>
    </source>
</evidence>
<keyword evidence="5 6" id="KW-0460">Magnesium</keyword>
<keyword evidence="9" id="KW-1185">Reference proteome</keyword>
<dbReference type="InterPro" id="IPR000023">
    <property type="entry name" value="Phosphofructokinase_dom"/>
</dbReference>
<dbReference type="PRINTS" id="PR00476">
    <property type="entry name" value="PHFRCTKINASE"/>
</dbReference>
<evidence type="ECO:0000256" key="2">
    <source>
        <dbReference type="ARBA" id="ARBA00022679"/>
    </source>
</evidence>
<dbReference type="EMBL" id="JAEPRJ010000001">
    <property type="protein sequence ID" value="MBK5896208.1"/>
    <property type="molecule type" value="Genomic_DNA"/>
</dbReference>
<evidence type="ECO:0000256" key="4">
    <source>
        <dbReference type="ARBA" id="ARBA00022777"/>
    </source>
</evidence>
<reference evidence="8 9" key="1">
    <citation type="submission" date="2021-01" db="EMBL/GenBank/DDBJ databases">
        <title>Isolation and description of Catonella massiliensis sp. nov., a novel Catonella species, isolated from a stable periodontitis subject.</title>
        <authorList>
            <person name="Antezack A."/>
            <person name="Boxberger M."/>
            <person name="La Scola B."/>
            <person name="Monnet-Corti V."/>
        </authorList>
    </citation>
    <scope>NUCLEOTIDE SEQUENCE [LARGE SCALE GENOMIC DNA]</scope>
    <source>
        <strain evidence="8 9">Marseille-Q4567</strain>
    </source>
</reference>
<protein>
    <recommendedName>
        <fullName evidence="6">Pyrophosphate--fructose 6-phosphate 1-phosphotransferase</fullName>
        <ecNumber evidence="6">2.7.1.90</ecNumber>
    </recommendedName>
    <alternativeName>
        <fullName evidence="6">6-phosphofructokinase, pyrophosphate dependent</fullName>
    </alternativeName>
    <alternativeName>
        <fullName evidence="6">PPi-dependent phosphofructokinase</fullName>
        <shortName evidence="6">PPi-PFK</shortName>
    </alternativeName>
    <alternativeName>
        <fullName evidence="6">Pyrophosphate-dependent 6-phosphofructose-1-kinase</fullName>
    </alternativeName>
</protein>
<dbReference type="PANTHER" id="PTHR45770">
    <property type="entry name" value="ATP-DEPENDENT 6-PHOSPHOFRUCTOKINASE 1"/>
    <property type="match status" value="1"/>
</dbReference>